<dbReference type="InterPro" id="IPR052055">
    <property type="entry name" value="Hepadnavirus_pol/RT"/>
</dbReference>
<gene>
    <name evidence="3" type="ORF">OS493_026441</name>
</gene>
<proteinExistence type="predicted"/>
<comment type="caution">
    <text evidence="3">The sequence shown here is derived from an EMBL/GenBank/DDBJ whole genome shotgun (WGS) entry which is preliminary data.</text>
</comment>
<keyword evidence="4" id="KW-1185">Reference proteome</keyword>
<keyword evidence="1" id="KW-0238">DNA-binding</keyword>
<protein>
    <recommendedName>
        <fullName evidence="2">Reverse transcriptase domain-containing protein</fullName>
    </recommendedName>
</protein>
<evidence type="ECO:0000313" key="4">
    <source>
        <dbReference type="Proteomes" id="UP001163046"/>
    </source>
</evidence>
<sequence>MVIFLDDGLGGGANKIQAKINSLTVNADLLKFGFVVNEEKSLWEPVQVITWLGVVLDTNQGFISVTEQRISKLKVGIDSILKGDYTIVKGKPVAWLTDNVNVVSIVHADVFQEGLWKEAATFKDPDLQSLSSRLQTSILSARAPGTVNMYDRAFKRWKDFALSKHELSYFPANPIHVAVYLQHVSVESVESTRDHLSKSLRGIVPDPSIYGTHPLL</sequence>
<accession>A0A9W9YXM3</accession>
<organism evidence="3 4">
    <name type="scientific">Desmophyllum pertusum</name>
    <dbReference type="NCBI Taxonomy" id="174260"/>
    <lineage>
        <taxon>Eukaryota</taxon>
        <taxon>Metazoa</taxon>
        <taxon>Cnidaria</taxon>
        <taxon>Anthozoa</taxon>
        <taxon>Hexacorallia</taxon>
        <taxon>Scleractinia</taxon>
        <taxon>Caryophylliina</taxon>
        <taxon>Caryophylliidae</taxon>
        <taxon>Desmophyllum</taxon>
    </lineage>
</organism>
<dbReference type="InterPro" id="IPR000477">
    <property type="entry name" value="RT_dom"/>
</dbReference>
<evidence type="ECO:0000313" key="3">
    <source>
        <dbReference type="EMBL" id="KAJ7371341.1"/>
    </source>
</evidence>
<dbReference type="OrthoDB" id="5983106at2759"/>
<dbReference type="Gene3D" id="1.10.150.130">
    <property type="match status" value="1"/>
</dbReference>
<dbReference type="PANTHER" id="PTHR33050:SF7">
    <property type="entry name" value="RIBONUCLEASE H"/>
    <property type="match status" value="1"/>
</dbReference>
<feature type="domain" description="Reverse transcriptase" evidence="2">
    <location>
        <begin position="1"/>
        <end position="56"/>
    </location>
</feature>
<dbReference type="GO" id="GO:0003677">
    <property type="term" value="F:DNA binding"/>
    <property type="evidence" value="ECO:0007669"/>
    <property type="project" value="UniProtKB-KW"/>
</dbReference>
<dbReference type="PANTHER" id="PTHR33050">
    <property type="entry name" value="REVERSE TRANSCRIPTASE DOMAIN-CONTAINING PROTEIN"/>
    <property type="match status" value="1"/>
</dbReference>
<dbReference type="PROSITE" id="PS50878">
    <property type="entry name" value="RT_POL"/>
    <property type="match status" value="1"/>
</dbReference>
<dbReference type="EMBL" id="MU826848">
    <property type="protein sequence ID" value="KAJ7371341.1"/>
    <property type="molecule type" value="Genomic_DNA"/>
</dbReference>
<evidence type="ECO:0000256" key="1">
    <source>
        <dbReference type="ARBA" id="ARBA00023125"/>
    </source>
</evidence>
<dbReference type="InterPro" id="IPR010998">
    <property type="entry name" value="Integrase_recombinase_N"/>
</dbReference>
<evidence type="ECO:0000259" key="2">
    <source>
        <dbReference type="PROSITE" id="PS50878"/>
    </source>
</evidence>
<dbReference type="Proteomes" id="UP001163046">
    <property type="component" value="Unassembled WGS sequence"/>
</dbReference>
<dbReference type="SUPFAM" id="SSF47823">
    <property type="entry name" value="lambda integrase-like, N-terminal domain"/>
    <property type="match status" value="1"/>
</dbReference>
<reference evidence="3" key="1">
    <citation type="submission" date="2023-01" db="EMBL/GenBank/DDBJ databases">
        <title>Genome assembly of the deep-sea coral Lophelia pertusa.</title>
        <authorList>
            <person name="Herrera S."/>
            <person name="Cordes E."/>
        </authorList>
    </citation>
    <scope>NUCLEOTIDE SEQUENCE</scope>
    <source>
        <strain evidence="3">USNM1676648</strain>
        <tissue evidence="3">Polyp</tissue>
    </source>
</reference>
<dbReference type="AlphaFoldDB" id="A0A9W9YXM3"/>
<name>A0A9W9YXM3_9CNID</name>